<sequence length="447" mass="50659">MLLLPLALQAVNHFKDLNRLEDLELLGLVQKDTGVAEKHLLLGFSSSACEQSVRGLGFPSEYSVLGEHVETGEVMLDRNTELPGVYNISSCNEYVYVPRGGRTREDYDVIKAVDKLQLHNWLFTHLALTMEVINDLPFDVSIKWEDTGRSQAPQDLISIPRGRTSSINTFETHHLRFVSHQPGSEPRQFLRVRVDGSRNTVRLSDFLTEEANQQCLNPQDCGAKTVTTLPNVNNQHGSTDDVQLVEEDMNIWRGRDVENKGRVVRNEVQPKTKPRYTALGFKKTRIPDAVYQVLLNRYHSGEHILEPWPKSDCHTNFFEAPSTMVYLSDAEKADIFAGMMPNLSKWAGGVKLHPTSCYGIRIYHNGSWLREHVDTGDTHIISAIMNVDQDVEEDWLLTFIDHNDNRHFVTLEPGDALYYESASGLHGRPIPLKGKLFANAFVHFKVV</sequence>
<dbReference type="Proteomes" id="UP000355283">
    <property type="component" value="Unassembled WGS sequence"/>
</dbReference>
<gene>
    <name evidence="1" type="ORF">NSK_006414</name>
</gene>
<organism evidence="1 2">
    <name type="scientific">Nannochloropsis salina CCMP1776</name>
    <dbReference type="NCBI Taxonomy" id="1027361"/>
    <lineage>
        <taxon>Eukaryota</taxon>
        <taxon>Sar</taxon>
        <taxon>Stramenopiles</taxon>
        <taxon>Ochrophyta</taxon>
        <taxon>Eustigmatophyceae</taxon>
        <taxon>Eustigmatales</taxon>
        <taxon>Monodopsidaceae</taxon>
        <taxon>Microchloropsis</taxon>
        <taxon>Microchloropsis salina</taxon>
    </lineage>
</organism>
<dbReference type="OrthoDB" id="194358at2759"/>
<comment type="caution">
    <text evidence="1">The sequence shown here is derived from an EMBL/GenBank/DDBJ whole genome shotgun (WGS) entry which is preliminary data.</text>
</comment>
<proteinExistence type="predicted"/>
<evidence type="ECO:0000313" key="1">
    <source>
        <dbReference type="EMBL" id="TFJ82294.1"/>
    </source>
</evidence>
<accession>A0A4D9CUM8</accession>
<evidence type="ECO:0000313" key="2">
    <source>
        <dbReference type="Proteomes" id="UP000355283"/>
    </source>
</evidence>
<keyword evidence="2" id="KW-1185">Reference proteome</keyword>
<dbReference type="EMBL" id="SDOX01000118">
    <property type="protein sequence ID" value="TFJ82294.1"/>
    <property type="molecule type" value="Genomic_DNA"/>
</dbReference>
<protein>
    <submittedName>
        <fullName evidence="1">Uncharacterized protein</fullName>
    </submittedName>
</protein>
<name>A0A4D9CUM8_9STRA</name>
<reference evidence="1 2" key="1">
    <citation type="submission" date="2019-01" db="EMBL/GenBank/DDBJ databases">
        <title>Nuclear Genome Assembly of the Microalgal Biofuel strain Nannochloropsis salina CCMP1776.</title>
        <authorList>
            <person name="Hovde B."/>
        </authorList>
    </citation>
    <scope>NUCLEOTIDE SEQUENCE [LARGE SCALE GENOMIC DNA]</scope>
    <source>
        <strain evidence="1 2">CCMP1776</strain>
    </source>
</reference>
<dbReference type="AlphaFoldDB" id="A0A4D9CUM8"/>